<dbReference type="Proteomes" id="UP000790377">
    <property type="component" value="Unassembled WGS sequence"/>
</dbReference>
<proteinExistence type="predicted"/>
<accession>A0ACB8ABU0</accession>
<dbReference type="EMBL" id="MU267698">
    <property type="protein sequence ID" value="KAH7910860.1"/>
    <property type="molecule type" value="Genomic_DNA"/>
</dbReference>
<comment type="caution">
    <text evidence="1">The sequence shown here is derived from an EMBL/GenBank/DDBJ whole genome shotgun (WGS) entry which is preliminary data.</text>
</comment>
<evidence type="ECO:0000313" key="2">
    <source>
        <dbReference type="Proteomes" id="UP000790377"/>
    </source>
</evidence>
<protein>
    <submittedName>
        <fullName evidence="1">Uncharacterized protein</fullName>
    </submittedName>
</protein>
<reference evidence="1" key="1">
    <citation type="journal article" date="2021" name="New Phytol.">
        <title>Evolutionary innovations through gain and loss of genes in the ectomycorrhizal Boletales.</title>
        <authorList>
            <person name="Wu G."/>
            <person name="Miyauchi S."/>
            <person name="Morin E."/>
            <person name="Kuo A."/>
            <person name="Drula E."/>
            <person name="Varga T."/>
            <person name="Kohler A."/>
            <person name="Feng B."/>
            <person name="Cao Y."/>
            <person name="Lipzen A."/>
            <person name="Daum C."/>
            <person name="Hundley H."/>
            <person name="Pangilinan J."/>
            <person name="Johnson J."/>
            <person name="Barry K."/>
            <person name="LaButti K."/>
            <person name="Ng V."/>
            <person name="Ahrendt S."/>
            <person name="Min B."/>
            <person name="Choi I.G."/>
            <person name="Park H."/>
            <person name="Plett J.M."/>
            <person name="Magnuson J."/>
            <person name="Spatafora J.W."/>
            <person name="Nagy L.G."/>
            <person name="Henrissat B."/>
            <person name="Grigoriev I.V."/>
            <person name="Yang Z.L."/>
            <person name="Xu J."/>
            <person name="Martin F.M."/>
        </authorList>
    </citation>
    <scope>NUCLEOTIDE SEQUENCE</scope>
    <source>
        <strain evidence="1">ATCC 28755</strain>
    </source>
</reference>
<organism evidence="1 2">
    <name type="scientific">Hygrophoropsis aurantiaca</name>
    <dbReference type="NCBI Taxonomy" id="72124"/>
    <lineage>
        <taxon>Eukaryota</taxon>
        <taxon>Fungi</taxon>
        <taxon>Dikarya</taxon>
        <taxon>Basidiomycota</taxon>
        <taxon>Agaricomycotina</taxon>
        <taxon>Agaricomycetes</taxon>
        <taxon>Agaricomycetidae</taxon>
        <taxon>Boletales</taxon>
        <taxon>Coniophorineae</taxon>
        <taxon>Hygrophoropsidaceae</taxon>
        <taxon>Hygrophoropsis</taxon>
    </lineage>
</organism>
<name>A0ACB8ABU0_9AGAM</name>
<gene>
    <name evidence="1" type="ORF">BJ138DRAFT_62073</name>
</gene>
<keyword evidence="2" id="KW-1185">Reference proteome</keyword>
<sequence>MYSSASAFNATAITIFGWLCICAYTFNVHIPRDSGYASVGLVIVGHVRWSIGRAYLDRGISNRPMDTPCLILARTLEHGGDTATPFLGELDLGFDWQVPCPGQQSYLPRYYHACPDVLYLWPSDHTSPIRGHATPRIIPSYQTYVPCK</sequence>
<evidence type="ECO:0000313" key="1">
    <source>
        <dbReference type="EMBL" id="KAH7910860.1"/>
    </source>
</evidence>